<feature type="region of interest" description="Disordered" evidence="1">
    <location>
        <begin position="79"/>
        <end position="185"/>
    </location>
</feature>
<name>A0A9Q3DSA7_9BASI</name>
<evidence type="ECO:0000256" key="1">
    <source>
        <dbReference type="SAM" id="MobiDB-lite"/>
    </source>
</evidence>
<sequence length="833" mass="95994">MGALTLLTTFHIFLLLSRFICTLVPEKPTFSHVLNKAQPKDSSGLPPKHYEEFWQELDDLDDGGAEMRWCGQLIRTISHQQSNQDQPNTHTPYSEPNLLNAPSDYKGKGIAPFQFNAQKSSNPLHGSSPEVGNKLNKGSSAQRSQTLPSRQQEHPQRSESVAALDEEVYMDQSSNKRRKKESSKIDELARKQIQSDYQALFQSYGIDKTDRRIVLLRLYELVGDKNVDTLRDELDTFLKSVKPANIGKRKRGYSIREEELCKRLSFIMKSSLLQSRLYAQLCQNANAKELCELQKEAFKFLKDFWTLALAQTEIHEFEEDTEGEITSLETLLNKAASLIYGGGPNEAGGEAASWLGTQGFTLAKDRSNRWLKFPSGNVFRFPFFGLILGDGKLCFALSRSALNFCIEKLGEIALMEYKINLSDLLQVVKQREKDWRRRFPERSCTSIVRRIEYAMKASFLKIQFFFALKTGVEWKRGSIYGFEAQCFRLLECFWHFALFGEFIHQNELPEIETKILQEDFLEEARERLRVKGVSKEKAEVASWYATSFCVWWFWGEIVKKEEKTQIYDAILLRARENNIRPPEELDEEQIDNIQESSSSQYILGDSIQAVSRVLGQAELNRLSLDLTAFLKLVRNQCEMGLDRFEGKTDDFIVNRVAYVMRSSFLKIGAYPYLKSKEKYQGYITNHFAAKAFHLLEYFWNYALFGVADKESEYSGIENQFDHENILENARKKFELGSGAEDKGEPPAWHSTAFCVWFFWKEKLTPHQKLQINNQIKLWGKSSDQVNVYEERVGLEDGSNFDQVKSSRASFVIARVLDNKTMVLFLQSSEMISD</sequence>
<organism evidence="3 4">
    <name type="scientific">Austropuccinia psidii MF-1</name>
    <dbReference type="NCBI Taxonomy" id="1389203"/>
    <lineage>
        <taxon>Eukaryota</taxon>
        <taxon>Fungi</taxon>
        <taxon>Dikarya</taxon>
        <taxon>Basidiomycota</taxon>
        <taxon>Pucciniomycotina</taxon>
        <taxon>Pucciniomycetes</taxon>
        <taxon>Pucciniales</taxon>
        <taxon>Sphaerophragmiaceae</taxon>
        <taxon>Austropuccinia</taxon>
    </lineage>
</organism>
<evidence type="ECO:0000256" key="2">
    <source>
        <dbReference type="SAM" id="SignalP"/>
    </source>
</evidence>
<evidence type="ECO:0000313" key="3">
    <source>
        <dbReference type="EMBL" id="MBW0507247.1"/>
    </source>
</evidence>
<dbReference type="Proteomes" id="UP000765509">
    <property type="component" value="Unassembled WGS sequence"/>
</dbReference>
<evidence type="ECO:0000313" key="4">
    <source>
        <dbReference type="Proteomes" id="UP000765509"/>
    </source>
</evidence>
<protein>
    <submittedName>
        <fullName evidence="3">Uncharacterized protein</fullName>
    </submittedName>
</protein>
<keyword evidence="4" id="KW-1185">Reference proteome</keyword>
<gene>
    <name evidence="3" type="ORF">O181_046962</name>
</gene>
<dbReference type="AlphaFoldDB" id="A0A9Q3DSA7"/>
<dbReference type="EMBL" id="AVOT02019589">
    <property type="protein sequence ID" value="MBW0507247.1"/>
    <property type="molecule type" value="Genomic_DNA"/>
</dbReference>
<feature type="signal peptide" evidence="2">
    <location>
        <begin position="1"/>
        <end position="22"/>
    </location>
</feature>
<feature type="compositionally biased region" description="Polar residues" evidence="1">
    <location>
        <begin position="136"/>
        <end position="150"/>
    </location>
</feature>
<feature type="chain" id="PRO_5040255421" evidence="2">
    <location>
        <begin position="23"/>
        <end position="833"/>
    </location>
</feature>
<comment type="caution">
    <text evidence="3">The sequence shown here is derived from an EMBL/GenBank/DDBJ whole genome shotgun (WGS) entry which is preliminary data.</text>
</comment>
<accession>A0A9Q3DSA7</accession>
<feature type="compositionally biased region" description="Polar residues" evidence="1">
    <location>
        <begin position="115"/>
        <end position="125"/>
    </location>
</feature>
<feature type="compositionally biased region" description="Polar residues" evidence="1">
    <location>
        <begin position="79"/>
        <end position="94"/>
    </location>
</feature>
<reference evidence="3" key="1">
    <citation type="submission" date="2021-03" db="EMBL/GenBank/DDBJ databases">
        <title>Draft genome sequence of rust myrtle Austropuccinia psidii MF-1, a brazilian biotype.</title>
        <authorList>
            <person name="Quecine M.C."/>
            <person name="Pachon D.M.R."/>
            <person name="Bonatelli M.L."/>
            <person name="Correr F.H."/>
            <person name="Franceschini L.M."/>
            <person name="Leite T.F."/>
            <person name="Margarido G.R.A."/>
            <person name="Almeida C.A."/>
            <person name="Ferrarezi J.A."/>
            <person name="Labate C.A."/>
        </authorList>
    </citation>
    <scope>NUCLEOTIDE SEQUENCE</scope>
    <source>
        <strain evidence="3">MF-1</strain>
    </source>
</reference>
<keyword evidence="2" id="KW-0732">Signal</keyword>
<proteinExistence type="predicted"/>